<evidence type="ECO:0000313" key="1">
    <source>
        <dbReference type="EMBL" id="BFP67428.1"/>
    </source>
</evidence>
<evidence type="ECO:0008006" key="2">
    <source>
        <dbReference type="Google" id="ProtNLM"/>
    </source>
</evidence>
<reference evidence="1" key="1">
    <citation type="submission" date="2024-08" db="EMBL/GenBank/DDBJ databases">
        <title>Whole genome sequence of Tenacibaculum sp. strain pbs-1 associated with black-spot shell disease in Akoya pearl oysters.</title>
        <authorList>
            <person name="Sakatoku A."/>
            <person name="Suzuki T."/>
            <person name="Hatano K."/>
            <person name="Seki M."/>
            <person name="Tanaka D."/>
            <person name="Nakamura S."/>
            <person name="Suzuki N."/>
            <person name="Isshiki T."/>
        </authorList>
    </citation>
    <scope>NUCLEOTIDE SEQUENCE</scope>
    <source>
        <strain evidence="1">Pbs-1</strain>
    </source>
</reference>
<dbReference type="EMBL" id="AP035888">
    <property type="protein sequence ID" value="BFP67428.1"/>
    <property type="molecule type" value="Genomic_DNA"/>
</dbReference>
<gene>
    <name evidence="1" type="ORF">Pbs1_07710</name>
</gene>
<protein>
    <recommendedName>
        <fullName evidence="2">Transposase</fullName>
    </recommendedName>
</protein>
<sequence length="64" mass="7081">MYHNIKEVATKGMLKTLLNRVGQTLKFLIMKTKESMISEILADKSKQAAGTTHCSNCGHCVNTL</sequence>
<name>A0AB33KT56_9FLAO</name>
<proteinExistence type="predicted"/>
<organism evidence="1">
    <name type="scientific">Tenacibaculum sp. Pbs-1</name>
    <dbReference type="NCBI Taxonomy" id="3238748"/>
    <lineage>
        <taxon>Bacteria</taxon>
        <taxon>Pseudomonadati</taxon>
        <taxon>Bacteroidota</taxon>
        <taxon>Flavobacteriia</taxon>
        <taxon>Flavobacteriales</taxon>
        <taxon>Flavobacteriaceae</taxon>
        <taxon>Tenacibaculum</taxon>
    </lineage>
</organism>
<accession>A0AB33KT56</accession>
<dbReference type="AlphaFoldDB" id="A0AB33KT56"/>